<name>A0ACB8AJD5_9AGAM</name>
<gene>
    <name evidence="1" type="ORF">BJ138DRAFT_721920</name>
</gene>
<evidence type="ECO:0000313" key="2">
    <source>
        <dbReference type="Proteomes" id="UP000790377"/>
    </source>
</evidence>
<reference evidence="1" key="1">
    <citation type="journal article" date="2021" name="New Phytol.">
        <title>Evolutionary innovations through gain and loss of genes in the ectomycorrhizal Boletales.</title>
        <authorList>
            <person name="Wu G."/>
            <person name="Miyauchi S."/>
            <person name="Morin E."/>
            <person name="Kuo A."/>
            <person name="Drula E."/>
            <person name="Varga T."/>
            <person name="Kohler A."/>
            <person name="Feng B."/>
            <person name="Cao Y."/>
            <person name="Lipzen A."/>
            <person name="Daum C."/>
            <person name="Hundley H."/>
            <person name="Pangilinan J."/>
            <person name="Johnson J."/>
            <person name="Barry K."/>
            <person name="LaButti K."/>
            <person name="Ng V."/>
            <person name="Ahrendt S."/>
            <person name="Min B."/>
            <person name="Choi I.G."/>
            <person name="Park H."/>
            <person name="Plett J.M."/>
            <person name="Magnuson J."/>
            <person name="Spatafora J.W."/>
            <person name="Nagy L.G."/>
            <person name="Henrissat B."/>
            <person name="Grigoriev I.V."/>
            <person name="Yang Z.L."/>
            <person name="Xu J."/>
            <person name="Martin F.M."/>
        </authorList>
    </citation>
    <scope>NUCLEOTIDE SEQUENCE</scope>
    <source>
        <strain evidence="1">ATCC 28755</strain>
    </source>
</reference>
<evidence type="ECO:0000313" key="1">
    <source>
        <dbReference type="EMBL" id="KAH7912838.1"/>
    </source>
</evidence>
<sequence>MFASSFVAALALASSAFANVYITSPVAGSIFTAGQQSTISWQDNGQAPTLAQFGLASFGIYVGNSIEQTLLQTISASVNVSSNSSLTFTPTATIGPDSDQYFIRVQSLSYMNPAEPQYPEEAFSARFNMTGMTGNFSATAQQEINGQSTAPIGGSTSAGSTASMSYGMTVTSVVSAPAASSPAATTSASTSSAGSSMREVAGAGIVGAVLLACCSLLL</sequence>
<comment type="caution">
    <text evidence="1">The sequence shown here is derived from an EMBL/GenBank/DDBJ whole genome shotgun (WGS) entry which is preliminary data.</text>
</comment>
<dbReference type="Proteomes" id="UP000790377">
    <property type="component" value="Unassembled WGS sequence"/>
</dbReference>
<protein>
    <submittedName>
        <fullName evidence="1">Uncharacterized protein</fullName>
    </submittedName>
</protein>
<proteinExistence type="predicted"/>
<organism evidence="1 2">
    <name type="scientific">Hygrophoropsis aurantiaca</name>
    <dbReference type="NCBI Taxonomy" id="72124"/>
    <lineage>
        <taxon>Eukaryota</taxon>
        <taxon>Fungi</taxon>
        <taxon>Dikarya</taxon>
        <taxon>Basidiomycota</taxon>
        <taxon>Agaricomycotina</taxon>
        <taxon>Agaricomycetes</taxon>
        <taxon>Agaricomycetidae</taxon>
        <taxon>Boletales</taxon>
        <taxon>Coniophorineae</taxon>
        <taxon>Hygrophoropsidaceae</taxon>
        <taxon>Hygrophoropsis</taxon>
    </lineage>
</organism>
<dbReference type="EMBL" id="MU267642">
    <property type="protein sequence ID" value="KAH7912838.1"/>
    <property type="molecule type" value="Genomic_DNA"/>
</dbReference>
<accession>A0ACB8AJD5</accession>
<keyword evidence="2" id="KW-1185">Reference proteome</keyword>